<protein>
    <submittedName>
        <fullName evidence="1">Uncharacterized protein</fullName>
    </submittedName>
</protein>
<accession>A0A9Q1IBQ7</accession>
<name>A0A9Q1IBQ7_SYNKA</name>
<proteinExistence type="predicted"/>
<comment type="caution">
    <text evidence="1">The sequence shown here is derived from an EMBL/GenBank/DDBJ whole genome shotgun (WGS) entry which is preliminary data.</text>
</comment>
<reference evidence="1" key="1">
    <citation type="journal article" date="2023" name="Science">
        <title>Genome structures resolve the early diversification of teleost fishes.</title>
        <authorList>
            <person name="Parey E."/>
            <person name="Louis A."/>
            <person name="Montfort J."/>
            <person name="Bouchez O."/>
            <person name="Roques C."/>
            <person name="Iampietro C."/>
            <person name="Lluch J."/>
            <person name="Castinel A."/>
            <person name="Donnadieu C."/>
            <person name="Desvignes T."/>
            <person name="Floi Bucao C."/>
            <person name="Jouanno E."/>
            <person name="Wen M."/>
            <person name="Mejri S."/>
            <person name="Dirks R."/>
            <person name="Jansen H."/>
            <person name="Henkel C."/>
            <person name="Chen W.J."/>
            <person name="Zahm M."/>
            <person name="Cabau C."/>
            <person name="Klopp C."/>
            <person name="Thompson A.W."/>
            <person name="Robinson-Rechavi M."/>
            <person name="Braasch I."/>
            <person name="Lecointre G."/>
            <person name="Bobe J."/>
            <person name="Postlethwait J.H."/>
            <person name="Berthelot C."/>
            <person name="Roest Crollius H."/>
            <person name="Guiguen Y."/>
        </authorList>
    </citation>
    <scope>NUCLEOTIDE SEQUENCE</scope>
    <source>
        <strain evidence="1">WJC10195</strain>
    </source>
</reference>
<dbReference type="EMBL" id="JAINUF010000022">
    <property type="protein sequence ID" value="KAJ8333809.1"/>
    <property type="molecule type" value="Genomic_DNA"/>
</dbReference>
<gene>
    <name evidence="1" type="ORF">SKAU_G00411280</name>
</gene>
<keyword evidence="2" id="KW-1185">Reference proteome</keyword>
<dbReference type="AlphaFoldDB" id="A0A9Q1IBQ7"/>
<sequence length="126" mass="13593">MKSGLGSPSSFQGKQDKNLKGDLGKSNALFLEKVAQLLLLPTTLPQEAGNLHLRQSPAFPHWNTMMAVWGTDSVLPSVQAPALQFLKQPSKSRLHHRTALRQGSILGNGGVGETVTSLQQCSVIHQ</sequence>
<dbReference type="Proteomes" id="UP001152622">
    <property type="component" value="Chromosome 22"/>
</dbReference>
<evidence type="ECO:0000313" key="2">
    <source>
        <dbReference type="Proteomes" id="UP001152622"/>
    </source>
</evidence>
<organism evidence="1 2">
    <name type="scientific">Synaphobranchus kaupii</name>
    <name type="common">Kaup's arrowtooth eel</name>
    <dbReference type="NCBI Taxonomy" id="118154"/>
    <lineage>
        <taxon>Eukaryota</taxon>
        <taxon>Metazoa</taxon>
        <taxon>Chordata</taxon>
        <taxon>Craniata</taxon>
        <taxon>Vertebrata</taxon>
        <taxon>Euteleostomi</taxon>
        <taxon>Actinopterygii</taxon>
        <taxon>Neopterygii</taxon>
        <taxon>Teleostei</taxon>
        <taxon>Anguilliformes</taxon>
        <taxon>Synaphobranchidae</taxon>
        <taxon>Synaphobranchus</taxon>
    </lineage>
</organism>
<evidence type="ECO:0000313" key="1">
    <source>
        <dbReference type="EMBL" id="KAJ8333809.1"/>
    </source>
</evidence>